<organism evidence="3">
    <name type="scientific">marine metagenome</name>
    <dbReference type="NCBI Taxonomy" id="408172"/>
    <lineage>
        <taxon>unclassified sequences</taxon>
        <taxon>metagenomes</taxon>
        <taxon>ecological metagenomes</taxon>
    </lineage>
</organism>
<sequence>MLLTSSKAELTNKVIISVGDEIITNYDLDREIKYLNVITVGQIRELDNQESKKIAIDSLIKDKIKITALSNFDNIIIKDELINNQIVRSSQNIGFRSIDDFEAYLNYSEYEFDEFKKKILLELKWNQLVYQFYKNQIIVDKEKIDKKLKTIIAGQKKNVEYLIYEIFIENSAIKELDEESEEELNGNNVVEELPENKVVDEKNSGIIIEAESASYNNKKNSIVEEKSIEKIVEVKTNDQITETKKKDQITIDDVIENIKEEGFENTAIQFSSSPTAQQGGNLGWVGE</sequence>
<accession>A0A382BWJ4</accession>
<feature type="domain" description="PpiC" evidence="2">
    <location>
        <begin position="224"/>
        <end position="287"/>
    </location>
</feature>
<dbReference type="PROSITE" id="PS50198">
    <property type="entry name" value="PPIC_PPIASE_2"/>
    <property type="match status" value="1"/>
</dbReference>
<evidence type="ECO:0000259" key="2">
    <source>
        <dbReference type="PROSITE" id="PS50198"/>
    </source>
</evidence>
<dbReference type="GO" id="GO:0003755">
    <property type="term" value="F:peptidyl-prolyl cis-trans isomerase activity"/>
    <property type="evidence" value="ECO:0007669"/>
    <property type="project" value="InterPro"/>
</dbReference>
<reference evidence="3" key="1">
    <citation type="submission" date="2018-05" db="EMBL/GenBank/DDBJ databases">
        <authorList>
            <person name="Lanie J.A."/>
            <person name="Ng W.-L."/>
            <person name="Kazmierczak K.M."/>
            <person name="Andrzejewski T.M."/>
            <person name="Davidsen T.M."/>
            <person name="Wayne K.J."/>
            <person name="Tettelin H."/>
            <person name="Glass J.I."/>
            <person name="Rusch D."/>
            <person name="Podicherti R."/>
            <person name="Tsui H.-C.T."/>
            <person name="Winkler M.E."/>
        </authorList>
    </citation>
    <scope>NUCLEOTIDE SEQUENCE</scope>
</reference>
<dbReference type="InterPro" id="IPR027304">
    <property type="entry name" value="Trigger_fact/SurA_dom_sf"/>
</dbReference>
<evidence type="ECO:0000313" key="3">
    <source>
        <dbReference type="EMBL" id="SVB17433.1"/>
    </source>
</evidence>
<feature type="non-terminal residue" evidence="3">
    <location>
        <position position="287"/>
    </location>
</feature>
<dbReference type="InterPro" id="IPR000297">
    <property type="entry name" value="PPIase_PpiC"/>
</dbReference>
<dbReference type="PANTHER" id="PTHR47637:SF1">
    <property type="entry name" value="CHAPERONE SURA"/>
    <property type="match status" value="1"/>
</dbReference>
<name>A0A382BWJ4_9ZZZZ</name>
<dbReference type="SUPFAM" id="SSF109998">
    <property type="entry name" value="Triger factor/SurA peptide-binding domain-like"/>
    <property type="match status" value="1"/>
</dbReference>
<dbReference type="InterPro" id="IPR046357">
    <property type="entry name" value="PPIase_dom_sf"/>
</dbReference>
<dbReference type="Gene3D" id="1.10.4030.10">
    <property type="entry name" value="Porin chaperone SurA, peptide-binding domain"/>
    <property type="match status" value="1"/>
</dbReference>
<dbReference type="SUPFAM" id="SSF54534">
    <property type="entry name" value="FKBP-like"/>
    <property type="match status" value="1"/>
</dbReference>
<proteinExistence type="predicted"/>
<dbReference type="InterPro" id="IPR050280">
    <property type="entry name" value="OMP_Chaperone_SurA"/>
</dbReference>
<gene>
    <name evidence="3" type="ORF">METZ01_LOCUS170287</name>
</gene>
<dbReference type="PANTHER" id="PTHR47637">
    <property type="entry name" value="CHAPERONE SURA"/>
    <property type="match status" value="1"/>
</dbReference>
<dbReference type="AlphaFoldDB" id="A0A382BWJ4"/>
<keyword evidence="1" id="KW-0732">Signal</keyword>
<dbReference type="Gene3D" id="3.10.50.40">
    <property type="match status" value="1"/>
</dbReference>
<protein>
    <recommendedName>
        <fullName evidence="2">PpiC domain-containing protein</fullName>
    </recommendedName>
</protein>
<evidence type="ECO:0000256" key="1">
    <source>
        <dbReference type="ARBA" id="ARBA00022729"/>
    </source>
</evidence>
<dbReference type="EMBL" id="UINC01031419">
    <property type="protein sequence ID" value="SVB17433.1"/>
    <property type="molecule type" value="Genomic_DNA"/>
</dbReference>